<dbReference type="EMBL" id="BARS01055476">
    <property type="protein sequence ID" value="GAG46055.1"/>
    <property type="molecule type" value="Genomic_DNA"/>
</dbReference>
<accession>X0XS33</accession>
<protein>
    <submittedName>
        <fullName evidence="1">Uncharacterized protein</fullName>
    </submittedName>
</protein>
<feature type="non-terminal residue" evidence="1">
    <location>
        <position position="1"/>
    </location>
</feature>
<proteinExistence type="predicted"/>
<name>X0XS33_9ZZZZ</name>
<sequence>AAKTGLVIAIADTDTAYHLNGAEWFTRRGGGKDGRWKGKKERKLPFIAEMIADDKLWIVESSRFFSGMHDAIVDGYKEHGNVAFLLTVTSGDIMQQFLRDRCAAKNKKFRDDYWTFKRADL</sequence>
<reference evidence="1" key="1">
    <citation type="journal article" date="2014" name="Front. Microbiol.">
        <title>High frequency of phylogenetically diverse reductive dehalogenase-homologous genes in deep subseafloor sedimentary metagenomes.</title>
        <authorList>
            <person name="Kawai M."/>
            <person name="Futagami T."/>
            <person name="Toyoda A."/>
            <person name="Takaki Y."/>
            <person name="Nishi S."/>
            <person name="Hori S."/>
            <person name="Arai W."/>
            <person name="Tsubouchi T."/>
            <person name="Morono Y."/>
            <person name="Uchiyama I."/>
            <person name="Ito T."/>
            <person name="Fujiyama A."/>
            <person name="Inagaki F."/>
            <person name="Takami H."/>
        </authorList>
    </citation>
    <scope>NUCLEOTIDE SEQUENCE</scope>
    <source>
        <strain evidence="1">Expedition CK06-06</strain>
    </source>
</reference>
<evidence type="ECO:0000313" key="1">
    <source>
        <dbReference type="EMBL" id="GAG46055.1"/>
    </source>
</evidence>
<dbReference type="AlphaFoldDB" id="X0XS33"/>
<gene>
    <name evidence="1" type="ORF">S01H1_81906</name>
</gene>
<organism evidence="1">
    <name type="scientific">marine sediment metagenome</name>
    <dbReference type="NCBI Taxonomy" id="412755"/>
    <lineage>
        <taxon>unclassified sequences</taxon>
        <taxon>metagenomes</taxon>
        <taxon>ecological metagenomes</taxon>
    </lineage>
</organism>
<comment type="caution">
    <text evidence="1">The sequence shown here is derived from an EMBL/GenBank/DDBJ whole genome shotgun (WGS) entry which is preliminary data.</text>
</comment>